<dbReference type="EC" id="1.2.1.41" evidence="7"/>
<dbReference type="RefSeq" id="WP_015505430.1">
    <property type="nucleotide sequence ID" value="NZ_CP017686.1"/>
</dbReference>
<dbReference type="Gene3D" id="3.40.309.10">
    <property type="entry name" value="Aldehyde Dehydrogenase, Chain A, domain 2"/>
    <property type="match status" value="1"/>
</dbReference>
<evidence type="ECO:0000313" key="10">
    <source>
        <dbReference type="Proteomes" id="UP000273278"/>
    </source>
</evidence>
<dbReference type="InterPro" id="IPR015590">
    <property type="entry name" value="Aldehyde_DH_dom"/>
</dbReference>
<dbReference type="GO" id="GO:0055129">
    <property type="term" value="P:L-proline biosynthetic process"/>
    <property type="evidence" value="ECO:0007669"/>
    <property type="project" value="UniProtKB-UniRule"/>
</dbReference>
<dbReference type="FunFam" id="3.40.309.10:FF:000006">
    <property type="entry name" value="Gamma-glutamyl phosphate reductase"/>
    <property type="match status" value="1"/>
</dbReference>
<comment type="subcellular location">
    <subcellularLocation>
        <location evidence="7">Cytoplasm</location>
    </subcellularLocation>
</comment>
<dbReference type="OMA" id="KTQRYGT"/>
<dbReference type="InterPro" id="IPR000965">
    <property type="entry name" value="GPR_dom"/>
</dbReference>
<evidence type="ECO:0000256" key="3">
    <source>
        <dbReference type="ARBA" id="ARBA00022650"/>
    </source>
</evidence>
<evidence type="ECO:0000256" key="1">
    <source>
        <dbReference type="ARBA" id="ARBA00004985"/>
    </source>
</evidence>
<reference evidence="9 10" key="1">
    <citation type="submission" date="2016-10" db="EMBL/GenBank/DDBJ databases">
        <title>Complete genome of the TMA-utilizing, human hosted archaeon Methanomethylophilus alvus Gen. nov, sp. nov., strain Mx-05, derived from a pure culture.</title>
        <authorList>
            <person name="Brugere J.-F."/>
            <person name="Ben Hania W."/>
            <person name="Chaudhary P.P."/>
            <person name="Gaci N."/>
            <person name="Borrel G."/>
            <person name="Cao Van Tuat L."/>
            <person name="Fardeau M.-L."/>
            <person name="Harris H.M.B."/>
            <person name="O'Toole P.W."/>
            <person name="Ollivier B."/>
        </authorList>
    </citation>
    <scope>NUCLEOTIDE SEQUENCE [LARGE SCALE GENOMIC DNA]</scope>
    <source>
        <strain evidence="9 10">Mx-05</strain>
    </source>
</reference>
<name>A0A3G3III2_9ARCH</name>
<evidence type="ECO:0000313" key="9">
    <source>
        <dbReference type="EMBL" id="AYQ55650.1"/>
    </source>
</evidence>
<dbReference type="CDD" id="cd07079">
    <property type="entry name" value="ALDH_F18-19_ProA-GPR"/>
    <property type="match status" value="1"/>
</dbReference>
<protein>
    <recommendedName>
        <fullName evidence="7">Gamma-glutamyl phosphate reductase</fullName>
        <shortName evidence="7">GPR</shortName>
        <ecNumber evidence="7">1.2.1.41</ecNumber>
    </recommendedName>
    <alternativeName>
        <fullName evidence="7">Glutamate-5-semialdehyde dehydrogenase</fullName>
    </alternativeName>
    <alternativeName>
        <fullName evidence="7">Glutamyl-gamma-semialdehyde dehydrogenase</fullName>
        <shortName evidence="7">GSA dehydrogenase</shortName>
    </alternativeName>
</protein>
<evidence type="ECO:0000256" key="4">
    <source>
        <dbReference type="ARBA" id="ARBA00022857"/>
    </source>
</evidence>
<dbReference type="InterPro" id="IPR020593">
    <property type="entry name" value="G-glutamylP_reductase_CS"/>
</dbReference>
<gene>
    <name evidence="7" type="primary">proA</name>
    <name evidence="9" type="ORF">BKD89_07585</name>
</gene>
<keyword evidence="2 7" id="KW-0028">Amino-acid biosynthesis</keyword>
<proteinExistence type="inferred from homology"/>
<dbReference type="PROSITE" id="PS01223">
    <property type="entry name" value="PROA"/>
    <property type="match status" value="1"/>
</dbReference>
<dbReference type="Proteomes" id="UP000273278">
    <property type="component" value="Chromosome"/>
</dbReference>
<dbReference type="InterPro" id="IPR016162">
    <property type="entry name" value="Ald_DH_N"/>
</dbReference>
<sequence>MTDTVSEIRDAKTAALEMAALDTGVKNSALNAMAEALEANRSVILEANAEDVRDSEGKVPAEILSRLRLSDSKISDMVFSLKDVAALPDPVGETMSATELDENLVLYQVRCPIGMIGVIFESRPDVVPQIMSLCLKSGNSIAFKGGSEARRSNRVLFDILRDAAVSAGVPGKAFVLMETREDIAEILKLDSYIDLLIPRGSYSFVRYIQENTRIPVLGHSAGICHVYVDADADMDTAFKVSLDSKIQYPAACNAAEKLLVNSKVARYFLPRMADLFAANGVEMRVDGRCKPHMLGFDVKDASDDDWYAEYDSRIIAIKVVDSADEAIDFINSHGSHHTDCIISENEERQRDFVRRVDSADVFINASTRFADGYRFGKGAEVGISTGKVHARGPMGMDGLMIYKYVLVGKGQTVKEYSGPDAKKYTHRHVDAEYRL</sequence>
<evidence type="ECO:0000256" key="7">
    <source>
        <dbReference type="HAMAP-Rule" id="MF_00412"/>
    </source>
</evidence>
<feature type="domain" description="Aldehyde dehydrogenase" evidence="8">
    <location>
        <begin position="7"/>
        <end position="277"/>
    </location>
</feature>
<dbReference type="AlphaFoldDB" id="A0A3G3III2"/>
<dbReference type="NCBIfam" id="TIGR00407">
    <property type="entry name" value="proA"/>
    <property type="match status" value="1"/>
</dbReference>
<dbReference type="InterPro" id="IPR012134">
    <property type="entry name" value="Glu-5-SA_DH"/>
</dbReference>
<organism evidence="9 10">
    <name type="scientific">Methanomethylophilus alvi</name>
    <dbReference type="NCBI Taxonomy" id="1291540"/>
    <lineage>
        <taxon>Archaea</taxon>
        <taxon>Methanobacteriati</taxon>
        <taxon>Thermoplasmatota</taxon>
        <taxon>Thermoplasmata</taxon>
        <taxon>Methanomassiliicoccales</taxon>
        <taxon>Methanomethylophilaceae</taxon>
        <taxon>Methanomethylophilus</taxon>
    </lineage>
</organism>
<comment type="similarity">
    <text evidence="7">Belongs to the gamma-glutamyl phosphate reductase family.</text>
</comment>
<dbReference type="Pfam" id="PF00171">
    <property type="entry name" value="Aldedh"/>
    <property type="match status" value="1"/>
</dbReference>
<comment type="catalytic activity">
    <reaction evidence="6 7">
        <text>L-glutamate 5-semialdehyde + phosphate + NADP(+) = L-glutamyl 5-phosphate + NADPH + H(+)</text>
        <dbReference type="Rhea" id="RHEA:19541"/>
        <dbReference type="ChEBI" id="CHEBI:15378"/>
        <dbReference type="ChEBI" id="CHEBI:43474"/>
        <dbReference type="ChEBI" id="CHEBI:57783"/>
        <dbReference type="ChEBI" id="CHEBI:58066"/>
        <dbReference type="ChEBI" id="CHEBI:58274"/>
        <dbReference type="ChEBI" id="CHEBI:58349"/>
        <dbReference type="EC" id="1.2.1.41"/>
    </reaction>
</comment>
<dbReference type="UniPathway" id="UPA00098">
    <property type="reaction ID" value="UER00360"/>
</dbReference>
<keyword evidence="5 7" id="KW-0560">Oxidoreductase</keyword>
<evidence type="ECO:0000256" key="2">
    <source>
        <dbReference type="ARBA" id="ARBA00022605"/>
    </source>
</evidence>
<dbReference type="PANTHER" id="PTHR11063">
    <property type="entry name" value="GLUTAMATE SEMIALDEHYDE DEHYDROGENASE"/>
    <property type="match status" value="1"/>
</dbReference>
<dbReference type="NCBIfam" id="NF001221">
    <property type="entry name" value="PRK00197.1"/>
    <property type="match status" value="1"/>
</dbReference>
<dbReference type="GO" id="GO:0005737">
    <property type="term" value="C:cytoplasm"/>
    <property type="evidence" value="ECO:0007669"/>
    <property type="project" value="UniProtKB-SubCell"/>
</dbReference>
<evidence type="ECO:0000259" key="8">
    <source>
        <dbReference type="Pfam" id="PF00171"/>
    </source>
</evidence>
<dbReference type="SUPFAM" id="SSF53720">
    <property type="entry name" value="ALDH-like"/>
    <property type="match status" value="1"/>
</dbReference>
<keyword evidence="4 7" id="KW-0521">NADP</keyword>
<dbReference type="PIRSF" id="PIRSF000151">
    <property type="entry name" value="GPR"/>
    <property type="match status" value="1"/>
</dbReference>
<dbReference type="GO" id="GO:0050661">
    <property type="term" value="F:NADP binding"/>
    <property type="evidence" value="ECO:0007669"/>
    <property type="project" value="InterPro"/>
</dbReference>
<dbReference type="Gene3D" id="3.40.605.10">
    <property type="entry name" value="Aldehyde Dehydrogenase, Chain A, domain 1"/>
    <property type="match status" value="1"/>
</dbReference>
<keyword evidence="3 7" id="KW-0641">Proline biosynthesis</keyword>
<dbReference type="HAMAP" id="MF_00412">
    <property type="entry name" value="ProA"/>
    <property type="match status" value="1"/>
</dbReference>
<dbReference type="InterPro" id="IPR016163">
    <property type="entry name" value="Ald_DH_C"/>
</dbReference>
<dbReference type="GeneID" id="41322315"/>
<dbReference type="InterPro" id="IPR016161">
    <property type="entry name" value="Ald_DH/histidinol_DH"/>
</dbReference>
<evidence type="ECO:0000256" key="5">
    <source>
        <dbReference type="ARBA" id="ARBA00023002"/>
    </source>
</evidence>
<dbReference type="PANTHER" id="PTHR11063:SF8">
    <property type="entry name" value="DELTA-1-PYRROLINE-5-CARBOXYLATE SYNTHASE"/>
    <property type="match status" value="1"/>
</dbReference>
<dbReference type="GO" id="GO:0004350">
    <property type="term" value="F:glutamate-5-semialdehyde dehydrogenase activity"/>
    <property type="evidence" value="ECO:0007669"/>
    <property type="project" value="UniProtKB-UniRule"/>
</dbReference>
<keyword evidence="7" id="KW-0963">Cytoplasm</keyword>
<evidence type="ECO:0000256" key="6">
    <source>
        <dbReference type="ARBA" id="ARBA00049024"/>
    </source>
</evidence>
<accession>A0A3G3III2</accession>
<comment type="pathway">
    <text evidence="1 7">Amino-acid biosynthesis; L-proline biosynthesis; L-glutamate 5-semialdehyde from L-glutamate: step 2/2.</text>
</comment>
<comment type="function">
    <text evidence="7">Catalyzes the NADPH-dependent reduction of L-glutamate 5-phosphate into L-glutamate 5-semialdehyde and phosphate. The product spontaneously undergoes cyclization to form 1-pyrroline-5-carboxylate.</text>
</comment>
<dbReference type="EMBL" id="CP017686">
    <property type="protein sequence ID" value="AYQ55650.1"/>
    <property type="molecule type" value="Genomic_DNA"/>
</dbReference>